<keyword evidence="1" id="KW-1133">Transmembrane helix</keyword>
<proteinExistence type="predicted"/>
<keyword evidence="1" id="KW-0472">Membrane</keyword>
<dbReference type="InterPro" id="IPR021762">
    <property type="entry name" value="DUF3325"/>
</dbReference>
<accession>A0ABS3Q655</accession>
<sequence>MHSLFIGLLLTASMSAFAFSMQSHCKTLYQSKTLPDYAPNIKKFAYALLLASLLMSLMFWSIGMALITWTALLTLAGALVGLLLSYQPLWLHKIMPASLLFSVLLVFTLGM</sequence>
<keyword evidence="4" id="KW-1185">Reference proteome</keyword>
<feature type="transmembrane region" description="Helical" evidence="1">
    <location>
        <begin position="44"/>
        <end position="60"/>
    </location>
</feature>
<name>A0ABS3Q655_9GAMM</name>
<keyword evidence="2" id="KW-0732">Signal</keyword>
<organism evidence="3 4">
    <name type="scientific">Thiomicrorhabdus marina</name>
    <dbReference type="NCBI Taxonomy" id="2818442"/>
    <lineage>
        <taxon>Bacteria</taxon>
        <taxon>Pseudomonadati</taxon>
        <taxon>Pseudomonadota</taxon>
        <taxon>Gammaproteobacteria</taxon>
        <taxon>Thiotrichales</taxon>
        <taxon>Piscirickettsiaceae</taxon>
        <taxon>Thiomicrorhabdus</taxon>
    </lineage>
</organism>
<evidence type="ECO:0000313" key="4">
    <source>
        <dbReference type="Proteomes" id="UP000664835"/>
    </source>
</evidence>
<evidence type="ECO:0000313" key="3">
    <source>
        <dbReference type="EMBL" id="MBO1927325.1"/>
    </source>
</evidence>
<reference evidence="3 4" key="1">
    <citation type="submission" date="2021-03" db="EMBL/GenBank/DDBJ databases">
        <title>Thiomicrorhabdus sp.nov.,novel sulfur-oxidizing bacteria isolated from coastal sediment.</title>
        <authorList>
            <person name="Liu X."/>
        </authorList>
    </citation>
    <scope>NUCLEOTIDE SEQUENCE [LARGE SCALE GENOMIC DNA]</scope>
    <source>
        <strain evidence="3 4">6S2-11</strain>
    </source>
</reference>
<dbReference type="Proteomes" id="UP000664835">
    <property type="component" value="Unassembled WGS sequence"/>
</dbReference>
<dbReference type="RefSeq" id="WP_208149195.1">
    <property type="nucleotide sequence ID" value="NZ_JAGETV010000009.1"/>
</dbReference>
<feature type="transmembrane region" description="Helical" evidence="1">
    <location>
        <begin position="90"/>
        <end position="110"/>
    </location>
</feature>
<dbReference type="EMBL" id="JAGETV010000009">
    <property type="protein sequence ID" value="MBO1927325.1"/>
    <property type="molecule type" value="Genomic_DNA"/>
</dbReference>
<feature type="signal peptide" evidence="2">
    <location>
        <begin position="1"/>
        <end position="18"/>
    </location>
</feature>
<protein>
    <submittedName>
        <fullName evidence="3">DUF3325 family protein</fullName>
    </submittedName>
</protein>
<evidence type="ECO:0000256" key="2">
    <source>
        <dbReference type="SAM" id="SignalP"/>
    </source>
</evidence>
<evidence type="ECO:0000256" key="1">
    <source>
        <dbReference type="SAM" id="Phobius"/>
    </source>
</evidence>
<gene>
    <name evidence="3" type="ORF">J3998_07010</name>
</gene>
<feature type="chain" id="PRO_5045875884" evidence="2">
    <location>
        <begin position="19"/>
        <end position="111"/>
    </location>
</feature>
<keyword evidence="1" id="KW-0812">Transmembrane</keyword>
<comment type="caution">
    <text evidence="3">The sequence shown here is derived from an EMBL/GenBank/DDBJ whole genome shotgun (WGS) entry which is preliminary data.</text>
</comment>
<dbReference type="Pfam" id="PF11804">
    <property type="entry name" value="DUF3325"/>
    <property type="match status" value="1"/>
</dbReference>